<evidence type="ECO:0000313" key="2">
    <source>
        <dbReference type="Proteomes" id="UP001161247"/>
    </source>
</evidence>
<reference evidence="1" key="1">
    <citation type="submission" date="2023-03" db="EMBL/GenBank/DDBJ databases">
        <authorList>
            <person name="Julca I."/>
        </authorList>
    </citation>
    <scope>NUCLEOTIDE SEQUENCE</scope>
</reference>
<evidence type="ECO:0000313" key="1">
    <source>
        <dbReference type="EMBL" id="CAI9091396.1"/>
    </source>
</evidence>
<dbReference type="PANTHER" id="PTHR34213:SF2">
    <property type="entry name" value="NUCLEAR TRANSPORT FACTOR 2 (NTF2) FAMILY PROTEIN"/>
    <property type="match status" value="1"/>
</dbReference>
<proteinExistence type="predicted"/>
<sequence>MKRVTRMLQTDKLLPRMSPRSRMTFSPCYSAVAVSLGVPRTIPRNESSSSYPRLINFPVIVILSPSSPLNHLCSTNHYNSLRFPSLKNCYYSSSSSTSSELPAMEKEKYSKVSIKDQQREGFAKSSCDYDPSNPPFHEILPHLLNIYGSRGTAKDFEIYAPDATFEDPLMRAQGLKQIKSAFYSIPKVFSESRIVEYSIKENTISPGNKEILMDNKQYYKFMGRDIHMISLIKLQLKDGKIVRHEDLWDKKPLKNRETVQFPLIGRILELTRRGSMLATHAMMGFGKDPTASM</sequence>
<name>A0AAV1C7B3_OLDCO</name>
<dbReference type="EMBL" id="OX459118">
    <property type="protein sequence ID" value="CAI9091396.1"/>
    <property type="molecule type" value="Genomic_DNA"/>
</dbReference>
<dbReference type="AlphaFoldDB" id="A0AAV1C7B3"/>
<gene>
    <name evidence="1" type="ORF">OLC1_LOCUS3333</name>
</gene>
<accession>A0AAV1C7B3</accession>
<dbReference type="SUPFAM" id="SSF54427">
    <property type="entry name" value="NTF2-like"/>
    <property type="match status" value="1"/>
</dbReference>
<dbReference type="InterPro" id="IPR032710">
    <property type="entry name" value="NTF2-like_dom_sf"/>
</dbReference>
<dbReference type="Proteomes" id="UP001161247">
    <property type="component" value="Chromosome 1"/>
</dbReference>
<organism evidence="1 2">
    <name type="scientific">Oldenlandia corymbosa var. corymbosa</name>
    <dbReference type="NCBI Taxonomy" id="529605"/>
    <lineage>
        <taxon>Eukaryota</taxon>
        <taxon>Viridiplantae</taxon>
        <taxon>Streptophyta</taxon>
        <taxon>Embryophyta</taxon>
        <taxon>Tracheophyta</taxon>
        <taxon>Spermatophyta</taxon>
        <taxon>Magnoliopsida</taxon>
        <taxon>eudicotyledons</taxon>
        <taxon>Gunneridae</taxon>
        <taxon>Pentapetalae</taxon>
        <taxon>asterids</taxon>
        <taxon>lamiids</taxon>
        <taxon>Gentianales</taxon>
        <taxon>Rubiaceae</taxon>
        <taxon>Rubioideae</taxon>
        <taxon>Spermacoceae</taxon>
        <taxon>Hedyotis-Oldenlandia complex</taxon>
        <taxon>Oldenlandia</taxon>
    </lineage>
</organism>
<dbReference type="PANTHER" id="PTHR34213">
    <property type="entry name" value="NUCLEAR TRANSPORT FACTOR 2 (NTF2) FAMILY PROTEIN"/>
    <property type="match status" value="1"/>
</dbReference>
<dbReference type="Gene3D" id="3.10.450.50">
    <property type="match status" value="1"/>
</dbReference>
<keyword evidence="2" id="KW-1185">Reference proteome</keyword>
<protein>
    <submittedName>
        <fullName evidence="1">OLC1v1026420C1</fullName>
    </submittedName>
</protein>